<dbReference type="RefSeq" id="WP_161861644.1">
    <property type="nucleotide sequence ID" value="NZ_CP046620.1"/>
</dbReference>
<evidence type="ECO:0000256" key="4">
    <source>
        <dbReference type="SAM" id="SignalP"/>
    </source>
</evidence>
<gene>
    <name evidence="5" type="ORF">GO499_07655</name>
</gene>
<dbReference type="Proteomes" id="UP000464495">
    <property type="component" value="Chromosome"/>
</dbReference>
<dbReference type="NCBIfam" id="NF037995">
    <property type="entry name" value="TRAP_S1"/>
    <property type="match status" value="1"/>
</dbReference>
<dbReference type="EMBL" id="CP046620">
    <property type="protein sequence ID" value="QHQ35079.1"/>
    <property type="molecule type" value="Genomic_DNA"/>
</dbReference>
<organism evidence="5 6">
    <name type="scientific">Algicella marina</name>
    <dbReference type="NCBI Taxonomy" id="2683284"/>
    <lineage>
        <taxon>Bacteria</taxon>
        <taxon>Pseudomonadati</taxon>
        <taxon>Pseudomonadota</taxon>
        <taxon>Alphaproteobacteria</taxon>
        <taxon>Rhodobacterales</taxon>
        <taxon>Paracoccaceae</taxon>
        <taxon>Algicella</taxon>
    </lineage>
</organism>
<accession>A0A6P1T1B6</accession>
<sequence>MRRQPPEPAYRAVFLPLVLTALLAVPAPGTAADFTLRAAASVSENDEDADGLFIFKQHVEAASNGTIEVDLHIGSGLCTQAADCLEAVATGDIDITVTTAGKAAAKIPLLQALDLPYLFQSDRVAETVMQGNFPRLLRERVQTASGDSLRLMTIGNSGGWRHFANTRRRVTGPEDLSGLKLRTTTEFSGQLAAAFGAEPAAIARPELFHSLQTGSLEATTGTITDLMSTGLPAAGLQYVTLDGHAYLSALWWMNNDSFVSLPKDLQEVVIDGFRALQQATFAASKRKSIQAFEDFVDRGGDLYAPTPAERRRFAASAQPVHVRFRESVEGGAEILDVLLSAIEAAENEVSAARAADLN</sequence>
<dbReference type="GO" id="GO:0055085">
    <property type="term" value="P:transmembrane transport"/>
    <property type="evidence" value="ECO:0007669"/>
    <property type="project" value="InterPro"/>
</dbReference>
<evidence type="ECO:0000256" key="1">
    <source>
        <dbReference type="ARBA" id="ARBA00004418"/>
    </source>
</evidence>
<comment type="subcellular location">
    <subcellularLocation>
        <location evidence="1">Periplasm</location>
    </subcellularLocation>
</comment>
<dbReference type="PANTHER" id="PTHR33376:SF5">
    <property type="entry name" value="EXTRACYTOPLASMIC SOLUTE RECEPTOR PROTEIN"/>
    <property type="match status" value="1"/>
</dbReference>
<keyword evidence="3" id="KW-0574">Periplasm</keyword>
<feature type="signal peptide" evidence="4">
    <location>
        <begin position="1"/>
        <end position="31"/>
    </location>
</feature>
<evidence type="ECO:0000256" key="2">
    <source>
        <dbReference type="ARBA" id="ARBA00022729"/>
    </source>
</evidence>
<dbReference type="Gene3D" id="3.40.190.170">
    <property type="entry name" value="Bacterial extracellular solute-binding protein, family 7"/>
    <property type="match status" value="1"/>
</dbReference>
<evidence type="ECO:0000313" key="6">
    <source>
        <dbReference type="Proteomes" id="UP000464495"/>
    </source>
</evidence>
<dbReference type="Pfam" id="PF03480">
    <property type="entry name" value="DctP"/>
    <property type="match status" value="1"/>
</dbReference>
<protein>
    <submittedName>
        <fullName evidence="5">C4-dicarboxylate ABC transporter substrate-binding protein</fullName>
    </submittedName>
</protein>
<feature type="chain" id="PRO_5026882564" evidence="4">
    <location>
        <begin position="32"/>
        <end position="358"/>
    </location>
</feature>
<name>A0A6P1T1B6_9RHOB</name>
<dbReference type="KEGG" id="amaq:GO499_07655"/>
<dbReference type="InterPro" id="IPR018389">
    <property type="entry name" value="DctP_fam"/>
</dbReference>
<reference evidence="5 6" key="1">
    <citation type="submission" date="2019-12" db="EMBL/GenBank/DDBJ databases">
        <title>Complete genome sequence of Algicella marina strain 9Alg 56(T) isolated from the red alga Tichocarpus crinitus.</title>
        <authorList>
            <person name="Kim S.-G."/>
            <person name="Nedashkovskaya O.I."/>
        </authorList>
    </citation>
    <scope>NUCLEOTIDE SEQUENCE [LARGE SCALE GENOMIC DNA]</scope>
    <source>
        <strain evidence="5 6">9Alg 56</strain>
    </source>
</reference>
<evidence type="ECO:0000256" key="3">
    <source>
        <dbReference type="ARBA" id="ARBA00022764"/>
    </source>
</evidence>
<proteinExistence type="predicted"/>
<dbReference type="InterPro" id="IPR038404">
    <property type="entry name" value="TRAP_DctP_sf"/>
</dbReference>
<dbReference type="AlphaFoldDB" id="A0A6P1T1B6"/>
<dbReference type="GO" id="GO:0042597">
    <property type="term" value="C:periplasmic space"/>
    <property type="evidence" value="ECO:0007669"/>
    <property type="project" value="UniProtKB-SubCell"/>
</dbReference>
<keyword evidence="6" id="KW-1185">Reference proteome</keyword>
<keyword evidence="2 4" id="KW-0732">Signal</keyword>
<dbReference type="PANTHER" id="PTHR33376">
    <property type="match status" value="1"/>
</dbReference>
<evidence type="ECO:0000313" key="5">
    <source>
        <dbReference type="EMBL" id="QHQ35079.1"/>
    </source>
</evidence>